<dbReference type="InterPro" id="IPR000835">
    <property type="entry name" value="HTH_MarR-typ"/>
</dbReference>
<protein>
    <submittedName>
        <fullName evidence="2">MarR family transcriptional regulator</fullName>
    </submittedName>
</protein>
<evidence type="ECO:0000259" key="1">
    <source>
        <dbReference type="PROSITE" id="PS50995"/>
    </source>
</evidence>
<evidence type="ECO:0000313" key="2">
    <source>
        <dbReference type="EMBL" id="MDD9207834.1"/>
    </source>
</evidence>
<dbReference type="Gene3D" id="1.10.10.10">
    <property type="entry name" value="Winged helix-like DNA-binding domain superfamily/Winged helix DNA-binding domain"/>
    <property type="match status" value="1"/>
</dbReference>
<gene>
    <name evidence="2" type="ORF">PU560_15365</name>
</gene>
<dbReference type="Proteomes" id="UP001165561">
    <property type="component" value="Unassembled WGS sequence"/>
</dbReference>
<keyword evidence="3" id="KW-1185">Reference proteome</keyword>
<dbReference type="InterPro" id="IPR039422">
    <property type="entry name" value="MarR/SlyA-like"/>
</dbReference>
<dbReference type="PROSITE" id="PS50995">
    <property type="entry name" value="HTH_MARR_2"/>
    <property type="match status" value="1"/>
</dbReference>
<dbReference type="SMART" id="SM00347">
    <property type="entry name" value="HTH_MARR"/>
    <property type="match status" value="1"/>
</dbReference>
<evidence type="ECO:0000313" key="3">
    <source>
        <dbReference type="Proteomes" id="UP001165561"/>
    </source>
</evidence>
<dbReference type="EMBL" id="JARACI010001161">
    <property type="protein sequence ID" value="MDD9207834.1"/>
    <property type="molecule type" value="Genomic_DNA"/>
</dbReference>
<proteinExistence type="predicted"/>
<sequence>MRPDLTEEILPALMTWLSAVREYSGRVAKAAGIGVTDLEALHELAQEGPMSSGLLARRLCVTTGAITHLVDRLQDADLVRRVPDPADRRRVLVEISPEAAERIRCDYRPLVDAVRGTLSALDVTEQQSVLRFLTAGTADVRTLR</sequence>
<dbReference type="Pfam" id="PF01047">
    <property type="entry name" value="MarR"/>
    <property type="match status" value="1"/>
</dbReference>
<comment type="caution">
    <text evidence="2">The sequence shown here is derived from an EMBL/GenBank/DDBJ whole genome shotgun (WGS) entry which is preliminary data.</text>
</comment>
<dbReference type="PANTHER" id="PTHR33164:SF106">
    <property type="entry name" value="TRANSCRIPTIONAL REGULATORY PROTEIN"/>
    <property type="match status" value="1"/>
</dbReference>
<dbReference type="InterPro" id="IPR036390">
    <property type="entry name" value="WH_DNA-bd_sf"/>
</dbReference>
<dbReference type="InterPro" id="IPR036388">
    <property type="entry name" value="WH-like_DNA-bd_sf"/>
</dbReference>
<feature type="domain" description="HTH marR-type" evidence="1">
    <location>
        <begin position="1"/>
        <end position="144"/>
    </location>
</feature>
<dbReference type="PANTHER" id="PTHR33164">
    <property type="entry name" value="TRANSCRIPTIONAL REGULATOR, MARR FAMILY"/>
    <property type="match status" value="1"/>
</dbReference>
<dbReference type="SUPFAM" id="SSF46785">
    <property type="entry name" value="Winged helix' DNA-binding domain"/>
    <property type="match status" value="1"/>
</dbReference>
<reference evidence="2" key="1">
    <citation type="submission" date="2023-02" db="EMBL/GenBank/DDBJ databases">
        <title>Georgenia sp.10Sc9-8, isolated from a soil sample collected from the Taklamakan desert.</title>
        <authorList>
            <person name="Liu S."/>
        </authorList>
    </citation>
    <scope>NUCLEOTIDE SEQUENCE</scope>
    <source>
        <strain evidence="2">10Sc9-8</strain>
    </source>
</reference>
<accession>A0ABT5U2Y2</accession>
<organism evidence="2 3">
    <name type="scientific">Georgenia halotolerans</name>
    <dbReference type="NCBI Taxonomy" id="3028317"/>
    <lineage>
        <taxon>Bacteria</taxon>
        <taxon>Bacillati</taxon>
        <taxon>Actinomycetota</taxon>
        <taxon>Actinomycetes</taxon>
        <taxon>Micrococcales</taxon>
        <taxon>Bogoriellaceae</taxon>
        <taxon>Georgenia</taxon>
    </lineage>
</organism>
<name>A0ABT5U2Y2_9MICO</name>